<evidence type="ECO:0000256" key="6">
    <source>
        <dbReference type="ARBA" id="ARBA00022840"/>
    </source>
</evidence>
<evidence type="ECO:0000256" key="2">
    <source>
        <dbReference type="ARBA" id="ARBA00022679"/>
    </source>
</evidence>
<dbReference type="STRING" id="51642.NSMM_370015"/>
<dbReference type="Gene3D" id="3.30.200.20">
    <property type="entry name" value="Phosphorylase Kinase, domain 1"/>
    <property type="match status" value="1"/>
</dbReference>
<dbReference type="AlphaFoldDB" id="A0A1G5SDF6"/>
<dbReference type="HAMAP" id="MF_00301">
    <property type="entry name" value="Homoser_kinase_2"/>
    <property type="match status" value="1"/>
</dbReference>
<dbReference type="OrthoDB" id="9777460at2"/>
<dbReference type="GO" id="GO:0004413">
    <property type="term" value="F:homoserine kinase activity"/>
    <property type="evidence" value="ECO:0007669"/>
    <property type="project" value="UniProtKB-UniRule"/>
</dbReference>
<evidence type="ECO:0000256" key="7">
    <source>
        <dbReference type="ARBA" id="ARBA00038240"/>
    </source>
</evidence>
<dbReference type="InterPro" id="IPR011009">
    <property type="entry name" value="Kinase-like_dom_sf"/>
</dbReference>
<evidence type="ECO:0000256" key="3">
    <source>
        <dbReference type="ARBA" id="ARBA00022697"/>
    </source>
</evidence>
<accession>A0A1G5SDF6</accession>
<evidence type="ECO:0000256" key="5">
    <source>
        <dbReference type="ARBA" id="ARBA00022777"/>
    </source>
</evidence>
<evidence type="ECO:0000256" key="4">
    <source>
        <dbReference type="ARBA" id="ARBA00022741"/>
    </source>
</evidence>
<dbReference type="InterPro" id="IPR005280">
    <property type="entry name" value="Homoserine_kinase_II"/>
</dbReference>
<sequence>MSVFTPVSKAQLEVLLQNYALGKLVELQGITSGIENTNYSVTTSQGKYILTLFEKIAVTELPYYLNLMAHLSSRGIPCPRPVNMRNNDIMSLLNDKPACIVTFLSGKSIIDVTEKHCTQIGEMLARMHLAGLSYQLQNANPRGSRWRSVTAEAVLPFLSPADQKLLIDEIHFQTQQQTERLPHGVIHADLFRDNVLFVDGGIGGIIDFYFACNDALLYDLAITINDWCFRDECIFDKACAKAFIQAYHNVRPLNTEEQQAWPGMLRAGALRFWLSRLYDFHLPRPGELTHQKDPEHFRKILTHHIVNPEKLTIPHS</sequence>
<dbReference type="InterPro" id="IPR002575">
    <property type="entry name" value="Aminoglycoside_PTrfase"/>
</dbReference>
<dbReference type="Proteomes" id="UP000198729">
    <property type="component" value="Unassembled WGS sequence"/>
</dbReference>
<dbReference type="EMBL" id="FMWO01000044">
    <property type="protein sequence ID" value="SCZ85236.1"/>
    <property type="molecule type" value="Genomic_DNA"/>
</dbReference>
<keyword evidence="5 8" id="KW-0418">Kinase</keyword>
<evidence type="ECO:0000313" key="12">
    <source>
        <dbReference type="Proteomes" id="UP000198729"/>
    </source>
</evidence>
<proteinExistence type="inferred from homology"/>
<name>A0A1G5SDF6_9PROT</name>
<organism evidence="11 12">
    <name type="scientific">Nitrosomonas mobilis</name>
    <dbReference type="NCBI Taxonomy" id="51642"/>
    <lineage>
        <taxon>Bacteria</taxon>
        <taxon>Pseudomonadati</taxon>
        <taxon>Pseudomonadota</taxon>
        <taxon>Betaproteobacteria</taxon>
        <taxon>Nitrosomonadales</taxon>
        <taxon>Nitrosomonadaceae</taxon>
        <taxon>Nitrosomonas</taxon>
    </lineage>
</organism>
<reference evidence="11 12" key="1">
    <citation type="submission" date="2016-10" db="EMBL/GenBank/DDBJ databases">
        <authorList>
            <person name="de Groot N.N."/>
        </authorList>
    </citation>
    <scope>NUCLEOTIDE SEQUENCE [LARGE SCALE GENOMIC DNA]</scope>
    <source>
        <strain evidence="11">1</strain>
    </source>
</reference>
<evidence type="ECO:0000313" key="11">
    <source>
        <dbReference type="EMBL" id="SCZ85236.1"/>
    </source>
</evidence>
<dbReference type="GO" id="GO:0009088">
    <property type="term" value="P:threonine biosynthetic process"/>
    <property type="evidence" value="ECO:0007669"/>
    <property type="project" value="UniProtKB-UniRule"/>
</dbReference>
<keyword evidence="6 8" id="KW-0067">ATP-binding</keyword>
<dbReference type="PANTHER" id="PTHR21064">
    <property type="entry name" value="AMINOGLYCOSIDE PHOSPHOTRANSFERASE DOMAIN-CONTAINING PROTEIN-RELATED"/>
    <property type="match status" value="1"/>
</dbReference>
<dbReference type="CDD" id="cd05153">
    <property type="entry name" value="HomoserineK_II"/>
    <property type="match status" value="1"/>
</dbReference>
<dbReference type="Pfam" id="PF01636">
    <property type="entry name" value="APH"/>
    <property type="match status" value="1"/>
</dbReference>
<dbReference type="EC" id="2.7.1.39" evidence="8 9"/>
<dbReference type="PANTHER" id="PTHR21064:SF6">
    <property type="entry name" value="AMINOGLYCOSIDE PHOSPHOTRANSFERASE DOMAIN-CONTAINING PROTEIN"/>
    <property type="match status" value="1"/>
</dbReference>
<dbReference type="SUPFAM" id="SSF56112">
    <property type="entry name" value="Protein kinase-like (PK-like)"/>
    <property type="match status" value="1"/>
</dbReference>
<evidence type="ECO:0000256" key="9">
    <source>
        <dbReference type="NCBIfam" id="TIGR00938"/>
    </source>
</evidence>
<evidence type="ECO:0000256" key="8">
    <source>
        <dbReference type="HAMAP-Rule" id="MF_00301"/>
    </source>
</evidence>
<protein>
    <recommendedName>
        <fullName evidence="8 9">Homoserine kinase</fullName>
        <shortName evidence="8">HK</shortName>
        <shortName evidence="8">HSK</shortName>
        <ecNumber evidence="8 9">2.7.1.39</ecNumber>
    </recommendedName>
</protein>
<dbReference type="NCBIfam" id="NF003558">
    <property type="entry name" value="PRK05231.1"/>
    <property type="match status" value="1"/>
</dbReference>
<dbReference type="NCBIfam" id="TIGR00938">
    <property type="entry name" value="thrB_alt"/>
    <property type="match status" value="1"/>
</dbReference>
<keyword evidence="4 8" id="KW-0547">Nucleotide-binding</keyword>
<keyword evidence="2 8" id="KW-0808">Transferase</keyword>
<dbReference type="Gene3D" id="3.90.1200.10">
    <property type="match status" value="1"/>
</dbReference>
<keyword evidence="12" id="KW-1185">Reference proteome</keyword>
<comment type="pathway">
    <text evidence="8">Amino-acid biosynthesis; L-threonine biosynthesis; L-threonine from L-aspartate: step 4/5.</text>
</comment>
<dbReference type="UniPathway" id="UPA00050">
    <property type="reaction ID" value="UER00064"/>
</dbReference>
<comment type="catalytic activity">
    <reaction evidence="8">
        <text>L-homoserine + ATP = O-phospho-L-homoserine + ADP + H(+)</text>
        <dbReference type="Rhea" id="RHEA:13985"/>
        <dbReference type="ChEBI" id="CHEBI:15378"/>
        <dbReference type="ChEBI" id="CHEBI:30616"/>
        <dbReference type="ChEBI" id="CHEBI:57476"/>
        <dbReference type="ChEBI" id="CHEBI:57590"/>
        <dbReference type="ChEBI" id="CHEBI:456216"/>
        <dbReference type="EC" id="2.7.1.39"/>
    </reaction>
</comment>
<keyword evidence="1 8" id="KW-0028">Amino-acid biosynthesis</keyword>
<keyword evidence="3 8" id="KW-0791">Threonine biosynthesis</keyword>
<feature type="domain" description="Aminoglycoside phosphotransferase" evidence="10">
    <location>
        <begin position="27"/>
        <end position="253"/>
    </location>
</feature>
<dbReference type="RefSeq" id="WP_090285345.1">
    <property type="nucleotide sequence ID" value="NZ_FMWO01000044.1"/>
</dbReference>
<dbReference type="InterPro" id="IPR050249">
    <property type="entry name" value="Pseudomonas-type_ThrB"/>
</dbReference>
<evidence type="ECO:0000256" key="1">
    <source>
        <dbReference type="ARBA" id="ARBA00022605"/>
    </source>
</evidence>
<dbReference type="GO" id="GO:0005524">
    <property type="term" value="F:ATP binding"/>
    <property type="evidence" value="ECO:0007669"/>
    <property type="project" value="UniProtKB-KW"/>
</dbReference>
<gene>
    <name evidence="8 11" type="primary">thrB</name>
    <name evidence="11" type="ORF">NSMM_370015</name>
</gene>
<comment type="similarity">
    <text evidence="7 8">Belongs to the pseudomonas-type ThrB family.</text>
</comment>
<evidence type="ECO:0000259" key="10">
    <source>
        <dbReference type="Pfam" id="PF01636"/>
    </source>
</evidence>